<feature type="region of interest" description="Disordered" evidence="8">
    <location>
        <begin position="320"/>
        <end position="349"/>
    </location>
</feature>
<evidence type="ECO:0000256" key="8">
    <source>
        <dbReference type="SAM" id="MobiDB-lite"/>
    </source>
</evidence>
<keyword evidence="4" id="KW-0732">Signal</keyword>
<keyword evidence="2 7" id="KW-0349">Heme</keyword>
<keyword evidence="6 7" id="KW-0408">Iron</keyword>
<name>A0A1T4JXJ2_9HYPH</name>
<accession>A0A1T4JXJ2</accession>
<evidence type="ECO:0000256" key="6">
    <source>
        <dbReference type="ARBA" id="ARBA00023004"/>
    </source>
</evidence>
<dbReference type="InterPro" id="IPR009056">
    <property type="entry name" value="Cyt_c-like_dom"/>
</dbReference>
<reference evidence="11" key="1">
    <citation type="submission" date="2017-02" db="EMBL/GenBank/DDBJ databases">
        <authorList>
            <person name="Varghese N."/>
            <person name="Submissions S."/>
        </authorList>
    </citation>
    <scope>NUCLEOTIDE SEQUENCE [LARGE SCALE GENOMIC DNA]</scope>
    <source>
        <strain evidence="11">ATCC 27094</strain>
    </source>
</reference>
<dbReference type="Pfam" id="PF03150">
    <property type="entry name" value="CCP_MauG"/>
    <property type="match status" value="1"/>
</dbReference>
<organism evidence="10 11">
    <name type="scientific">Enhydrobacter aerosaccus</name>
    <dbReference type="NCBI Taxonomy" id="225324"/>
    <lineage>
        <taxon>Bacteria</taxon>
        <taxon>Pseudomonadati</taxon>
        <taxon>Pseudomonadota</taxon>
        <taxon>Alphaproteobacteria</taxon>
        <taxon>Hyphomicrobiales</taxon>
        <taxon>Enhydrobacter</taxon>
    </lineage>
</organism>
<dbReference type="GO" id="GO:0009055">
    <property type="term" value="F:electron transfer activity"/>
    <property type="evidence" value="ECO:0007669"/>
    <property type="project" value="InterPro"/>
</dbReference>
<dbReference type="InterPro" id="IPR004852">
    <property type="entry name" value="Di-haem_cyt_c_peroxidsae"/>
</dbReference>
<dbReference type="PROSITE" id="PS51007">
    <property type="entry name" value="CYTC"/>
    <property type="match status" value="2"/>
</dbReference>
<feature type="domain" description="Cytochrome c" evidence="9">
    <location>
        <begin position="194"/>
        <end position="370"/>
    </location>
</feature>
<evidence type="ECO:0000256" key="1">
    <source>
        <dbReference type="ARBA" id="ARBA00004196"/>
    </source>
</evidence>
<comment type="subcellular location">
    <subcellularLocation>
        <location evidence="1">Cell envelope</location>
    </subcellularLocation>
</comment>
<gene>
    <name evidence="10" type="ORF">SAMN02745126_00557</name>
</gene>
<evidence type="ECO:0000313" key="10">
    <source>
        <dbReference type="EMBL" id="SJZ34891.1"/>
    </source>
</evidence>
<dbReference type="GO" id="GO:0004130">
    <property type="term" value="F:cytochrome-c peroxidase activity"/>
    <property type="evidence" value="ECO:0007669"/>
    <property type="project" value="TreeGrafter"/>
</dbReference>
<evidence type="ECO:0000256" key="5">
    <source>
        <dbReference type="ARBA" id="ARBA00023002"/>
    </source>
</evidence>
<dbReference type="GO" id="GO:0020037">
    <property type="term" value="F:heme binding"/>
    <property type="evidence" value="ECO:0007669"/>
    <property type="project" value="InterPro"/>
</dbReference>
<dbReference type="AlphaFoldDB" id="A0A1T4JXJ2"/>
<evidence type="ECO:0000256" key="2">
    <source>
        <dbReference type="ARBA" id="ARBA00022617"/>
    </source>
</evidence>
<dbReference type="GO" id="GO:0046872">
    <property type="term" value="F:metal ion binding"/>
    <property type="evidence" value="ECO:0007669"/>
    <property type="project" value="UniProtKB-KW"/>
</dbReference>
<dbReference type="InterPro" id="IPR036909">
    <property type="entry name" value="Cyt_c-like_dom_sf"/>
</dbReference>
<evidence type="ECO:0000259" key="9">
    <source>
        <dbReference type="PROSITE" id="PS51007"/>
    </source>
</evidence>
<dbReference type="Gene3D" id="1.10.760.10">
    <property type="entry name" value="Cytochrome c-like domain"/>
    <property type="match status" value="2"/>
</dbReference>
<keyword evidence="3 7" id="KW-0479">Metal-binding</keyword>
<evidence type="ECO:0000313" key="11">
    <source>
        <dbReference type="Proteomes" id="UP000190092"/>
    </source>
</evidence>
<sequence>MAYARAEALTRLGQRLFFDPALSASGKLACATCHDPKVGFGPPNALAVQAGGKDLQQLGLRAVPSLKYLQTVPQFSEHYFESDDEGDASIDNGPTGGLTWDGRVDRHRDQAAVPLLSPFEMANATPGDVVKRLREREYTEAFEAIFGAAVLADDSKAFAALGEALAVYQEDSRTFYPYSSKYDAYLAGRARLTPQEARGLALFEDPNKGNCASCHRSRVGNDGTPPQFTDYGLIALGLPRNPVIAANADSAFFDLGLCGPLRSDLADRAEYCGLFRTPSLRNVALRRTFFHNGLVHDLRRAVAFYVERDTEPEKWYPRNADGTVRKFDDLPRPYQTNVNQNPPLGPRPDNRPVLTAAEIDDIVAFLGTLTDGFPQNP</sequence>
<evidence type="ECO:0000256" key="3">
    <source>
        <dbReference type="ARBA" id="ARBA00022723"/>
    </source>
</evidence>
<dbReference type="RefSeq" id="WP_231714704.1">
    <property type="nucleotide sequence ID" value="NZ_FUWJ01000001.1"/>
</dbReference>
<dbReference type="STRING" id="225324.SAMN02745126_00557"/>
<evidence type="ECO:0000256" key="7">
    <source>
        <dbReference type="PROSITE-ProRule" id="PRU00433"/>
    </source>
</evidence>
<proteinExistence type="predicted"/>
<dbReference type="GO" id="GO:0030313">
    <property type="term" value="C:cell envelope"/>
    <property type="evidence" value="ECO:0007669"/>
    <property type="project" value="UniProtKB-SubCell"/>
</dbReference>
<feature type="domain" description="Cytochrome c" evidence="9">
    <location>
        <begin position="8"/>
        <end position="166"/>
    </location>
</feature>
<keyword evidence="11" id="KW-1185">Reference proteome</keyword>
<dbReference type="Proteomes" id="UP000190092">
    <property type="component" value="Unassembled WGS sequence"/>
</dbReference>
<dbReference type="EMBL" id="FUWJ01000001">
    <property type="protein sequence ID" value="SJZ34891.1"/>
    <property type="molecule type" value="Genomic_DNA"/>
</dbReference>
<dbReference type="InterPro" id="IPR051395">
    <property type="entry name" value="Cytochrome_c_Peroxidase/MauG"/>
</dbReference>
<evidence type="ECO:0000256" key="4">
    <source>
        <dbReference type="ARBA" id="ARBA00022729"/>
    </source>
</evidence>
<dbReference type="SUPFAM" id="SSF46626">
    <property type="entry name" value="Cytochrome c"/>
    <property type="match status" value="2"/>
</dbReference>
<dbReference type="PANTHER" id="PTHR30600:SF10">
    <property type="entry name" value="BLL6722 PROTEIN"/>
    <property type="match status" value="1"/>
</dbReference>
<dbReference type="PANTHER" id="PTHR30600">
    <property type="entry name" value="CYTOCHROME C PEROXIDASE-RELATED"/>
    <property type="match status" value="1"/>
</dbReference>
<protein>
    <submittedName>
        <fullName evidence="10">Cytochrome c peroxidase</fullName>
    </submittedName>
</protein>
<keyword evidence="10" id="KW-0575">Peroxidase</keyword>
<keyword evidence="5" id="KW-0560">Oxidoreductase</keyword>